<evidence type="ECO:0000313" key="5">
    <source>
        <dbReference type="Proteomes" id="UP000694920"/>
    </source>
</evidence>
<dbReference type="PANTHER" id="PTHR44186:SF1">
    <property type="entry name" value="BARDET-BIEDL SYNDROME 4 PROTEIN"/>
    <property type="match status" value="1"/>
</dbReference>
<evidence type="ECO:0000256" key="4">
    <source>
        <dbReference type="PROSITE-ProRule" id="PRU00339"/>
    </source>
</evidence>
<feature type="repeat" description="TPR" evidence="4">
    <location>
        <begin position="205"/>
        <end position="238"/>
    </location>
</feature>
<keyword evidence="1" id="KW-0677">Repeat</keyword>
<feature type="repeat" description="TPR" evidence="4">
    <location>
        <begin position="138"/>
        <end position="171"/>
    </location>
</feature>
<dbReference type="GeneID" id="107264066"/>
<evidence type="ECO:0000256" key="3">
    <source>
        <dbReference type="ARBA" id="ARBA00023778"/>
    </source>
</evidence>
<dbReference type="PROSITE" id="PS50005">
    <property type="entry name" value="TPR"/>
    <property type="match status" value="3"/>
</dbReference>
<dbReference type="Gene3D" id="1.25.40.10">
    <property type="entry name" value="Tetratricopeptide repeat domain"/>
    <property type="match status" value="3"/>
</dbReference>
<gene>
    <name evidence="6" type="primary">LOC107264066</name>
</gene>
<dbReference type="PANTHER" id="PTHR44186">
    <property type="match status" value="1"/>
</dbReference>
<dbReference type="KEGG" id="ccin:107264066"/>
<dbReference type="Pfam" id="PF13432">
    <property type="entry name" value="TPR_16"/>
    <property type="match status" value="1"/>
</dbReference>
<dbReference type="RefSeq" id="XP_015587423.1">
    <property type="nucleotide sequence ID" value="XM_015731937.2"/>
</dbReference>
<protein>
    <submittedName>
        <fullName evidence="6">Bardet-Biedl syndrome 4 protein homolog</fullName>
    </submittedName>
</protein>
<dbReference type="CTD" id="585"/>
<feature type="repeat" description="TPR" evidence="4">
    <location>
        <begin position="341"/>
        <end position="374"/>
    </location>
</feature>
<dbReference type="InterPro" id="IPR011990">
    <property type="entry name" value="TPR-like_helical_dom_sf"/>
</dbReference>
<proteinExistence type="inferred from homology"/>
<name>A0AAJ7BJC8_CEPCN</name>
<dbReference type="Pfam" id="PF13181">
    <property type="entry name" value="TPR_8"/>
    <property type="match status" value="1"/>
</dbReference>
<accession>A0AAJ7BJC8</accession>
<evidence type="ECO:0000313" key="6">
    <source>
        <dbReference type="RefSeq" id="XP_015587423.1"/>
    </source>
</evidence>
<reference evidence="6" key="1">
    <citation type="submission" date="2025-08" db="UniProtKB">
        <authorList>
            <consortium name="RefSeq"/>
        </authorList>
    </citation>
    <scope>IDENTIFICATION</scope>
</reference>
<keyword evidence="5" id="KW-1185">Reference proteome</keyword>
<keyword evidence="2 4" id="KW-0802">TPR repeat</keyword>
<organism evidence="5 6">
    <name type="scientific">Cephus cinctus</name>
    <name type="common">Wheat stem sawfly</name>
    <dbReference type="NCBI Taxonomy" id="211228"/>
    <lineage>
        <taxon>Eukaryota</taxon>
        <taxon>Metazoa</taxon>
        <taxon>Ecdysozoa</taxon>
        <taxon>Arthropoda</taxon>
        <taxon>Hexapoda</taxon>
        <taxon>Insecta</taxon>
        <taxon>Pterygota</taxon>
        <taxon>Neoptera</taxon>
        <taxon>Endopterygota</taxon>
        <taxon>Hymenoptera</taxon>
        <taxon>Cephoidea</taxon>
        <taxon>Cephidae</taxon>
        <taxon>Cephus</taxon>
    </lineage>
</organism>
<sequence>MANNVLSNGRIQHATAAQRLSTDKAKKVPDIPAIESRNWLLHRHYTRHEYKICKILIQEELTRSNGHNEYANYLQGLIMRKEGKIQDSLDCFQNAYNVNSRNVNNVKQIAKSLYLLGSHNRALEAYLEAERISAIPDWEILYNIGECYTRFDKREEAKKYLKKAVDLTKDEMPHIALAKLYIMDDQVTEAVGVYTSALDGSPQSENIATELGLLYLKMGDTQRAFQQFGSALAQSPTCSKALLPMASIMQTHRDYDVALSKYKIAAQTIPESSALWNNVGMCFYGKQKFVAAISCLKRAHYLNPMALYPACNLGIVFLTTGQPASAATYLCAAVSAGPMHPSPYLLLGLALRQLDDLEAAEKALTKAHSLAPQDPLVLINYAIILDAKGDQKRAADTLTALTDVSAVINVDPEVAETARKLTAKLRRSDNSKDENERILNDDEV</sequence>
<dbReference type="GO" id="GO:0060271">
    <property type="term" value="P:cilium assembly"/>
    <property type="evidence" value="ECO:0007669"/>
    <property type="project" value="TreeGrafter"/>
</dbReference>
<dbReference type="SUPFAM" id="SSF48452">
    <property type="entry name" value="TPR-like"/>
    <property type="match status" value="2"/>
</dbReference>
<evidence type="ECO:0000256" key="1">
    <source>
        <dbReference type="ARBA" id="ARBA00022737"/>
    </source>
</evidence>
<dbReference type="GO" id="GO:0061512">
    <property type="term" value="P:protein localization to cilium"/>
    <property type="evidence" value="ECO:0007669"/>
    <property type="project" value="TreeGrafter"/>
</dbReference>
<dbReference type="SMART" id="SM00028">
    <property type="entry name" value="TPR"/>
    <property type="match status" value="7"/>
</dbReference>
<comment type="similarity">
    <text evidence="3">Belongs to the BBS4 family.</text>
</comment>
<dbReference type="Proteomes" id="UP000694920">
    <property type="component" value="Unplaced"/>
</dbReference>
<evidence type="ECO:0000256" key="2">
    <source>
        <dbReference type="ARBA" id="ARBA00022803"/>
    </source>
</evidence>
<dbReference type="InterPro" id="IPR019734">
    <property type="entry name" value="TPR_rpt"/>
</dbReference>
<dbReference type="AlphaFoldDB" id="A0AAJ7BJC8"/>
<dbReference type="GO" id="GO:0036064">
    <property type="term" value="C:ciliary basal body"/>
    <property type="evidence" value="ECO:0007669"/>
    <property type="project" value="TreeGrafter"/>
</dbReference>